<dbReference type="Gene3D" id="3.30.1870.10">
    <property type="entry name" value="EreA-like, domain 2"/>
    <property type="match status" value="1"/>
</dbReference>
<dbReference type="Pfam" id="PF05139">
    <property type="entry name" value="Erythro_esteras"/>
    <property type="match status" value="1"/>
</dbReference>
<dbReference type="Gene3D" id="1.20.1440.30">
    <property type="entry name" value="Biosynthetic Protein domain"/>
    <property type="match status" value="1"/>
</dbReference>
<dbReference type="Gene3D" id="3.40.1660.10">
    <property type="entry name" value="EreA-like (biosynthetic domain)"/>
    <property type="match status" value="1"/>
</dbReference>
<accession>A0ABV6QPG5</accession>
<proteinExistence type="predicted"/>
<dbReference type="InterPro" id="IPR007815">
    <property type="entry name" value="Emycin_Estase"/>
</dbReference>
<dbReference type="EMBL" id="JBHLTC010000024">
    <property type="protein sequence ID" value="MFC0626425.1"/>
    <property type="molecule type" value="Genomic_DNA"/>
</dbReference>
<dbReference type="InterPro" id="IPR052036">
    <property type="entry name" value="Hydrolase/PRTase-associated"/>
</dbReference>
<reference evidence="2 3" key="1">
    <citation type="submission" date="2024-09" db="EMBL/GenBank/DDBJ databases">
        <authorList>
            <person name="Sun Q."/>
            <person name="Mori K."/>
        </authorList>
    </citation>
    <scope>NUCLEOTIDE SEQUENCE [LARGE SCALE GENOMIC DNA]</scope>
    <source>
        <strain evidence="2 3">CGMCC 1.15906</strain>
    </source>
</reference>
<name>A0ABV6QPG5_9ACTN</name>
<evidence type="ECO:0000313" key="3">
    <source>
        <dbReference type="Proteomes" id="UP001589890"/>
    </source>
</evidence>
<evidence type="ECO:0000313" key="2">
    <source>
        <dbReference type="EMBL" id="MFC0626425.1"/>
    </source>
</evidence>
<dbReference type="SUPFAM" id="SSF159501">
    <property type="entry name" value="EreA/ChaN-like"/>
    <property type="match status" value="1"/>
</dbReference>
<comment type="caution">
    <text evidence="2">The sequence shown here is derived from an EMBL/GenBank/DDBJ whole genome shotgun (WGS) entry which is preliminary data.</text>
</comment>
<feature type="chain" id="PRO_5046830538" evidence="1">
    <location>
        <begin position="31"/>
        <end position="446"/>
    </location>
</feature>
<keyword evidence="1" id="KW-0732">Signal</keyword>
<gene>
    <name evidence="2" type="ORF">ACFFGN_20265</name>
</gene>
<dbReference type="PANTHER" id="PTHR31299">
    <property type="entry name" value="ESTERASE, PUTATIVE (AFU_ORTHOLOGUE AFUA_1G05850)-RELATED"/>
    <property type="match status" value="1"/>
</dbReference>
<evidence type="ECO:0000256" key="1">
    <source>
        <dbReference type="SAM" id="SignalP"/>
    </source>
</evidence>
<dbReference type="InterPro" id="IPR014622">
    <property type="entry name" value="UCP036794_erythomycin"/>
</dbReference>
<feature type="signal peptide" evidence="1">
    <location>
        <begin position="1"/>
        <end position="30"/>
    </location>
</feature>
<dbReference type="EC" id="3.1.1.-" evidence="2"/>
<dbReference type="CDD" id="cd14728">
    <property type="entry name" value="Ere-like"/>
    <property type="match status" value="1"/>
</dbReference>
<dbReference type="PIRSF" id="PIRSF036794">
    <property type="entry name" value="UCP_erythr_ester"/>
    <property type="match status" value="1"/>
</dbReference>
<keyword evidence="3" id="KW-1185">Reference proteome</keyword>
<dbReference type="Proteomes" id="UP001589890">
    <property type="component" value="Unassembled WGS sequence"/>
</dbReference>
<sequence>MRKSLATLIILATAALVTAPLLSAPLPAAARDSPIADPVPALNRHAHKLTSVEANSPSHDLRAFTQMIGNAGVVGVGEATHSSHEFFAFKHKLFRTLVEERGFTVFSLEIAWSSGLRLNEYVLNGKGDPSRILREEFVLWNTEEHLALVKWMRAHNATHARKVIFSGNDATYAGAEVFRPLLRTSHPVSSQYSQLYADLRPATTNVETWMNAYLARPDSQREATATKAARAYSALARSSKDRWLLQQARVIMQTTRLLAFRFSDPAEEPRAMRYRDQAMAANTAWWYQQTGRKVLLSAHNGHVGYVPDNSAAYPKIQGQFLRDALGRRYVNAGFTFDHGTFNARHRDTGQWGVFSAGPSEPGSNEHTLDRVRYDAYYLDLRTLPAPATRWFHQQRPTKNIGLTWPEPLYQVALAPNYNLLIHLHNTNPATLRPPLPATALSGRAVR</sequence>
<organism evidence="2 3">
    <name type="scientific">Kribbella deserti</name>
    <dbReference type="NCBI Taxonomy" id="1926257"/>
    <lineage>
        <taxon>Bacteria</taxon>
        <taxon>Bacillati</taxon>
        <taxon>Actinomycetota</taxon>
        <taxon>Actinomycetes</taxon>
        <taxon>Propionibacteriales</taxon>
        <taxon>Kribbellaceae</taxon>
        <taxon>Kribbella</taxon>
    </lineage>
</organism>
<protein>
    <submittedName>
        <fullName evidence="2">Erythromycin esterase family protein</fullName>
        <ecNumber evidence="2">3.1.1.-</ecNumber>
    </submittedName>
</protein>
<dbReference type="PANTHER" id="PTHR31299:SF0">
    <property type="entry name" value="ESTERASE, PUTATIVE (AFU_ORTHOLOGUE AFUA_1G05850)-RELATED"/>
    <property type="match status" value="1"/>
</dbReference>
<dbReference type="RefSeq" id="WP_380049906.1">
    <property type="nucleotide sequence ID" value="NZ_JBHLTC010000024.1"/>
</dbReference>
<dbReference type="GO" id="GO:0016787">
    <property type="term" value="F:hydrolase activity"/>
    <property type="evidence" value="ECO:0007669"/>
    <property type="project" value="UniProtKB-KW"/>
</dbReference>
<keyword evidence="2" id="KW-0378">Hydrolase</keyword>